<keyword evidence="2" id="KW-0436">Ligase</keyword>
<dbReference type="InterPro" id="IPR045851">
    <property type="entry name" value="AMP-bd_C_sf"/>
</dbReference>
<evidence type="ECO:0000256" key="2">
    <source>
        <dbReference type="ARBA" id="ARBA00022598"/>
    </source>
</evidence>
<dbReference type="OrthoDB" id="10253869at2759"/>
<dbReference type="AlphaFoldDB" id="A0A4P9Z2R8"/>
<protein>
    <recommendedName>
        <fullName evidence="9">Acetoacetyl-CoA synthetase</fullName>
    </recommendedName>
</protein>
<dbReference type="PROSITE" id="PS00455">
    <property type="entry name" value="AMP_BINDING"/>
    <property type="match status" value="1"/>
</dbReference>
<accession>A0A4P9Z2R8</accession>
<feature type="domain" description="AMP-dependent synthetase/ligase" evidence="5">
    <location>
        <begin position="108"/>
        <end position="421"/>
    </location>
</feature>
<evidence type="ECO:0000313" key="8">
    <source>
        <dbReference type="Proteomes" id="UP000278143"/>
    </source>
</evidence>
<dbReference type="EMBL" id="KZ989365">
    <property type="protein sequence ID" value="RKP26658.1"/>
    <property type="molecule type" value="Genomic_DNA"/>
</dbReference>
<proteinExistence type="inferred from homology"/>
<evidence type="ECO:0000256" key="3">
    <source>
        <dbReference type="ARBA" id="ARBA00022741"/>
    </source>
</evidence>
<evidence type="ECO:0000259" key="6">
    <source>
        <dbReference type="Pfam" id="PF16177"/>
    </source>
</evidence>
<dbReference type="PANTHER" id="PTHR42921:SF1">
    <property type="entry name" value="ACETOACETYL-COA SYNTHETASE"/>
    <property type="match status" value="1"/>
</dbReference>
<dbReference type="PANTHER" id="PTHR42921">
    <property type="entry name" value="ACETOACETYL-COA SYNTHETASE"/>
    <property type="match status" value="1"/>
</dbReference>
<dbReference type="GO" id="GO:0005524">
    <property type="term" value="F:ATP binding"/>
    <property type="evidence" value="ECO:0007669"/>
    <property type="project" value="UniProtKB-KW"/>
</dbReference>
<keyword evidence="4" id="KW-0067">ATP-binding</keyword>
<dbReference type="GO" id="GO:0006629">
    <property type="term" value="P:lipid metabolic process"/>
    <property type="evidence" value="ECO:0007669"/>
    <property type="project" value="InterPro"/>
</dbReference>
<dbReference type="Gene3D" id="3.30.300.30">
    <property type="match status" value="1"/>
</dbReference>
<dbReference type="NCBIfam" id="NF002937">
    <property type="entry name" value="PRK03584.1"/>
    <property type="match status" value="1"/>
</dbReference>
<dbReference type="InterPro" id="IPR000873">
    <property type="entry name" value="AMP-dep_synth/lig_dom"/>
</dbReference>
<evidence type="ECO:0000256" key="4">
    <source>
        <dbReference type="ARBA" id="ARBA00022840"/>
    </source>
</evidence>
<gene>
    <name evidence="7" type="ORF">SYNPS1DRAFT_13889</name>
</gene>
<dbReference type="CDD" id="cd05943">
    <property type="entry name" value="AACS"/>
    <property type="match status" value="1"/>
</dbReference>
<dbReference type="InterPro" id="IPR005914">
    <property type="entry name" value="Acac_CoA_synth"/>
</dbReference>
<dbReference type="Gene3D" id="3.40.50.12780">
    <property type="entry name" value="N-terminal domain of ligase-like"/>
    <property type="match status" value="1"/>
</dbReference>
<evidence type="ECO:0000313" key="7">
    <source>
        <dbReference type="EMBL" id="RKP26658.1"/>
    </source>
</evidence>
<organism evidence="7 8">
    <name type="scientific">Syncephalis pseudoplumigaleata</name>
    <dbReference type="NCBI Taxonomy" id="1712513"/>
    <lineage>
        <taxon>Eukaryota</taxon>
        <taxon>Fungi</taxon>
        <taxon>Fungi incertae sedis</taxon>
        <taxon>Zoopagomycota</taxon>
        <taxon>Zoopagomycotina</taxon>
        <taxon>Zoopagomycetes</taxon>
        <taxon>Zoopagales</taxon>
        <taxon>Piptocephalidaceae</taxon>
        <taxon>Syncephalis</taxon>
    </lineage>
</organism>
<sequence length="677" mass="75469">MTLNPLSTEPKCLWRPAHPDNTGLHRFRRYVNERYGLQLDDYPALYRWSCMAISDFWSAVWDYTGVVASQPYTRVIDETVPMDEIPVWFEGARLNYAENLLRRGDDAHVAIVATGEGRARESITYAALRERVRCMAAALRRAGVTVGDRVAGYIPNCVEAIVVMLAATSLGAIYSSTSPDFGTVGVLDRFNQIRPKVLFSVNAIIYNGKTHDHLAKLKTVVEGLDGLEKVVVIPFVADAPMDISAIPKRQVYVMLGEFVRLDDPTPLTFEQLPFNHPVYILYSSGTTGLPKCLVHSAGGMLLQHLKEHVIHGSMTSEDVFFQYTTTGWMMWNWLVAGLAVGCTIVLYDGSPFKPSPDVLWALVDELDISLFGTSAKYIQALQDAKYYPGREHRLDRLRTIYSTGSPLSPESFEFVYKEIKADLCLGSITGGTDICSTFATNCDALPVYRGEIQCRALGMSIEAWAAQDKPVYGQSGDLVCTRPFPCMPVKFWNDANNAKYRAAYFDVYPGVWYHGDFIWISPVTGGIVMLGRSDGTLNPAGVRFGSAELYNIVETYTEIEDSLAVGQKMGDDERVCLFLKMNKGHTLDDDLVNRLRTHIRQKLSPRHVPAVIMAIEDIPYTVNGKKVEIAVKRIISNIPYTPSGTLANPECLALYRDRPELKLPEEAVSHARGKSKL</sequence>
<dbReference type="InterPro" id="IPR042099">
    <property type="entry name" value="ANL_N_sf"/>
</dbReference>
<dbReference type="SUPFAM" id="SSF56801">
    <property type="entry name" value="Acetyl-CoA synthetase-like"/>
    <property type="match status" value="1"/>
</dbReference>
<dbReference type="NCBIfam" id="TIGR01217">
    <property type="entry name" value="ac_ac_CoA_syn"/>
    <property type="match status" value="1"/>
</dbReference>
<dbReference type="GO" id="GO:0030729">
    <property type="term" value="F:acetoacetate-CoA ligase activity"/>
    <property type="evidence" value="ECO:0007669"/>
    <property type="project" value="InterPro"/>
</dbReference>
<dbReference type="InterPro" id="IPR032387">
    <property type="entry name" value="ACAS_N"/>
</dbReference>
<dbReference type="Pfam" id="PF00501">
    <property type="entry name" value="AMP-binding"/>
    <property type="match status" value="1"/>
</dbReference>
<evidence type="ECO:0000256" key="1">
    <source>
        <dbReference type="ARBA" id="ARBA00006432"/>
    </source>
</evidence>
<name>A0A4P9Z2R8_9FUNG</name>
<dbReference type="Pfam" id="PF16177">
    <property type="entry name" value="ACAS_N"/>
    <property type="match status" value="1"/>
</dbReference>
<evidence type="ECO:0000259" key="5">
    <source>
        <dbReference type="Pfam" id="PF00501"/>
    </source>
</evidence>
<reference evidence="8" key="1">
    <citation type="journal article" date="2018" name="Nat. Microbiol.">
        <title>Leveraging single-cell genomics to expand the fungal tree of life.</title>
        <authorList>
            <person name="Ahrendt S.R."/>
            <person name="Quandt C.A."/>
            <person name="Ciobanu D."/>
            <person name="Clum A."/>
            <person name="Salamov A."/>
            <person name="Andreopoulos B."/>
            <person name="Cheng J.F."/>
            <person name="Woyke T."/>
            <person name="Pelin A."/>
            <person name="Henrissat B."/>
            <person name="Reynolds N.K."/>
            <person name="Benny G.L."/>
            <person name="Smith M.E."/>
            <person name="James T.Y."/>
            <person name="Grigoriev I.V."/>
        </authorList>
    </citation>
    <scope>NUCLEOTIDE SEQUENCE [LARGE SCALE GENOMIC DNA]</scope>
    <source>
        <strain evidence="8">Benny S71-1</strain>
    </source>
</reference>
<dbReference type="Proteomes" id="UP000278143">
    <property type="component" value="Unassembled WGS sequence"/>
</dbReference>
<evidence type="ECO:0008006" key="9">
    <source>
        <dbReference type="Google" id="ProtNLM"/>
    </source>
</evidence>
<dbReference type="InterPro" id="IPR020845">
    <property type="entry name" value="AMP-binding_CS"/>
</dbReference>
<keyword evidence="8" id="KW-1185">Reference proteome</keyword>
<keyword evidence="3" id="KW-0547">Nucleotide-binding</keyword>
<feature type="domain" description="Acetyl-coenzyme A synthetase N-terminal" evidence="6">
    <location>
        <begin position="42"/>
        <end position="99"/>
    </location>
</feature>
<comment type="similarity">
    <text evidence="1">Belongs to the ATP-dependent AMP-binding enzyme family.</text>
</comment>